<keyword evidence="3" id="KW-1185">Reference proteome</keyword>
<dbReference type="OrthoDB" id="6264374at2759"/>
<feature type="region of interest" description="Disordered" evidence="1">
    <location>
        <begin position="267"/>
        <end position="333"/>
    </location>
</feature>
<accession>A0A8J4WH67</accession>
<sequence>METSTPALRLHQIHSNMPFGRTNYVPEEETRNLCANFPEADILQPFKELATSEKPRQESFQLTEKLACKKPQCVEYCNDISSKTLSHPDYHKLSWTYLQGDYEDSLDVSRRTKVVKATSPNAMPTGGKHTSLPSEMVTSRLESRYRMENAIPFCLNPQAAYLIHHSSITGQRKRVEQELGTCVIYLNDRSHLKRLEQRLQARWERRSDDAHRNRLLAELQKIRETSSDELSQLWGSPQKSQDSLDSREEANKVRALKKSVLTDKTHDYSSDFVSPEPTRSTTSGRADQPDILDSLPSVVDGTTELSETKRAASKRSSLTRTESEPPTLDSVDGLLSSRLSIGSLYNNAEQSVKSREPLPKRTLKYSNLSWERE</sequence>
<feature type="compositionally biased region" description="Polar residues" evidence="1">
    <location>
        <begin position="228"/>
        <end position="241"/>
    </location>
</feature>
<gene>
    <name evidence="2" type="ORF">PHET_04770</name>
</gene>
<comment type="caution">
    <text evidence="2">The sequence shown here is derived from an EMBL/GenBank/DDBJ whole genome shotgun (WGS) entry which is preliminary data.</text>
</comment>
<evidence type="ECO:0000256" key="1">
    <source>
        <dbReference type="SAM" id="MobiDB-lite"/>
    </source>
</evidence>
<name>A0A8J4WH67_9TREM</name>
<dbReference type="AlphaFoldDB" id="A0A8J4WH67"/>
<feature type="region of interest" description="Disordered" evidence="1">
    <location>
        <begin position="227"/>
        <end position="250"/>
    </location>
</feature>
<evidence type="ECO:0000313" key="3">
    <source>
        <dbReference type="Proteomes" id="UP000748531"/>
    </source>
</evidence>
<organism evidence="2 3">
    <name type="scientific">Paragonimus heterotremus</name>
    <dbReference type="NCBI Taxonomy" id="100268"/>
    <lineage>
        <taxon>Eukaryota</taxon>
        <taxon>Metazoa</taxon>
        <taxon>Spiralia</taxon>
        <taxon>Lophotrochozoa</taxon>
        <taxon>Platyhelminthes</taxon>
        <taxon>Trematoda</taxon>
        <taxon>Digenea</taxon>
        <taxon>Plagiorchiida</taxon>
        <taxon>Troglotremata</taxon>
        <taxon>Troglotrematidae</taxon>
        <taxon>Paragonimus</taxon>
    </lineage>
</organism>
<reference evidence="2" key="1">
    <citation type="submission" date="2019-05" db="EMBL/GenBank/DDBJ databases">
        <title>Annotation for the trematode Paragonimus heterotremus.</title>
        <authorList>
            <person name="Choi Y.-J."/>
        </authorList>
    </citation>
    <scope>NUCLEOTIDE SEQUENCE</scope>
    <source>
        <strain evidence="2">LC</strain>
    </source>
</reference>
<dbReference type="Proteomes" id="UP000748531">
    <property type="component" value="Unassembled WGS sequence"/>
</dbReference>
<dbReference type="EMBL" id="LUCH01002282">
    <property type="protein sequence ID" value="KAF5401723.1"/>
    <property type="molecule type" value="Genomic_DNA"/>
</dbReference>
<evidence type="ECO:0000313" key="2">
    <source>
        <dbReference type="EMBL" id="KAF5401723.1"/>
    </source>
</evidence>
<proteinExistence type="predicted"/>
<protein>
    <submittedName>
        <fullName evidence="2">Uncharacterized protein</fullName>
    </submittedName>
</protein>